<dbReference type="eggNOG" id="ENOG502S6YR">
    <property type="taxonomic scope" value="Eukaryota"/>
</dbReference>
<dbReference type="EnsemblPlants" id="ONIVA06G28050.1">
    <property type="protein sequence ID" value="ONIVA06G28050.1"/>
    <property type="gene ID" value="ONIVA06G28050"/>
</dbReference>
<accession>A0A0E0HUL2</accession>
<keyword evidence="3" id="KW-1185">Reference proteome</keyword>
<sequence>MAHASPSPMDCHHHRRQLLLRSPSRRSSPPGAPVHADERLHHHRFLRPGALARLRDSKVIARSLRSAAAAAAVAVLASPPANTLPPSSPPPTAAAAAGDGAGVPHFLGAVRGPRYPLRKKLAAARTVVFLPPPPTTAADAAEVFMDAFAVAAPSEMLAAH</sequence>
<dbReference type="STRING" id="4536.A0A0E0HUL2"/>
<reference evidence="2" key="1">
    <citation type="submission" date="2015-04" db="UniProtKB">
        <authorList>
            <consortium name="EnsemblPlants"/>
        </authorList>
    </citation>
    <scope>IDENTIFICATION</scope>
    <source>
        <strain evidence="2">SL10</strain>
    </source>
</reference>
<feature type="region of interest" description="Disordered" evidence="1">
    <location>
        <begin position="19"/>
        <end position="40"/>
    </location>
</feature>
<protein>
    <submittedName>
        <fullName evidence="2">Uncharacterized protein</fullName>
    </submittedName>
</protein>
<dbReference type="AlphaFoldDB" id="A0A0E0HUL2"/>
<dbReference type="Proteomes" id="UP000006591">
    <property type="component" value="Chromosome 6"/>
</dbReference>
<feature type="compositionally biased region" description="Low complexity" evidence="1">
    <location>
        <begin position="19"/>
        <end position="29"/>
    </location>
</feature>
<evidence type="ECO:0000256" key="1">
    <source>
        <dbReference type="SAM" id="MobiDB-lite"/>
    </source>
</evidence>
<evidence type="ECO:0000313" key="2">
    <source>
        <dbReference type="EnsemblPlants" id="ONIVA06G28050.1"/>
    </source>
</evidence>
<dbReference type="Gramene" id="ONIVA06G28050.1">
    <property type="protein sequence ID" value="ONIVA06G28050.1"/>
    <property type="gene ID" value="ONIVA06G28050"/>
</dbReference>
<name>A0A0E0HUL2_ORYNI</name>
<dbReference type="HOGENOM" id="CLU_132867_0_0_1"/>
<organism evidence="2">
    <name type="scientific">Oryza nivara</name>
    <name type="common">Indian wild rice</name>
    <name type="synonym">Oryza sativa f. spontanea</name>
    <dbReference type="NCBI Taxonomy" id="4536"/>
    <lineage>
        <taxon>Eukaryota</taxon>
        <taxon>Viridiplantae</taxon>
        <taxon>Streptophyta</taxon>
        <taxon>Embryophyta</taxon>
        <taxon>Tracheophyta</taxon>
        <taxon>Spermatophyta</taxon>
        <taxon>Magnoliopsida</taxon>
        <taxon>Liliopsida</taxon>
        <taxon>Poales</taxon>
        <taxon>Poaceae</taxon>
        <taxon>BOP clade</taxon>
        <taxon>Oryzoideae</taxon>
        <taxon>Oryzeae</taxon>
        <taxon>Oryzinae</taxon>
        <taxon>Oryza</taxon>
    </lineage>
</organism>
<proteinExistence type="predicted"/>
<dbReference type="PANTHER" id="PTHR35495:SF1">
    <property type="entry name" value="OS06G0679600 PROTEIN"/>
    <property type="match status" value="1"/>
</dbReference>
<dbReference type="PANTHER" id="PTHR35495">
    <property type="entry name" value="OS06G0679600 PROTEIN"/>
    <property type="match status" value="1"/>
</dbReference>
<reference evidence="2" key="2">
    <citation type="submission" date="2018-04" db="EMBL/GenBank/DDBJ databases">
        <title>OnivRS2 (Oryza nivara Reference Sequence Version 2).</title>
        <authorList>
            <person name="Zhang J."/>
            <person name="Kudrna D."/>
            <person name="Lee S."/>
            <person name="Talag J."/>
            <person name="Rajasekar S."/>
            <person name="Welchert J."/>
            <person name="Hsing Y.-I."/>
            <person name="Wing R.A."/>
        </authorList>
    </citation>
    <scope>NUCLEOTIDE SEQUENCE [LARGE SCALE GENOMIC DNA]</scope>
    <source>
        <strain evidence="2">SL10</strain>
    </source>
</reference>
<evidence type="ECO:0000313" key="3">
    <source>
        <dbReference type="Proteomes" id="UP000006591"/>
    </source>
</evidence>